<name>A0ABT7MLG6_9BACL</name>
<dbReference type="InterPro" id="IPR037518">
    <property type="entry name" value="MPN"/>
</dbReference>
<dbReference type="Pfam" id="PF14520">
    <property type="entry name" value="HHH_5"/>
    <property type="match status" value="1"/>
</dbReference>
<comment type="similarity">
    <text evidence="1 7">Belongs to the UPF0758 family.</text>
</comment>
<dbReference type="PANTHER" id="PTHR30471:SF3">
    <property type="entry name" value="UPF0758 PROTEIN YEES-RELATED"/>
    <property type="match status" value="1"/>
</dbReference>
<protein>
    <submittedName>
        <fullName evidence="9">DNA repair protein RadC</fullName>
    </submittedName>
</protein>
<dbReference type="PROSITE" id="PS50249">
    <property type="entry name" value="MPN"/>
    <property type="match status" value="1"/>
</dbReference>
<evidence type="ECO:0000313" key="9">
    <source>
        <dbReference type="EMBL" id="MDL5375616.1"/>
    </source>
</evidence>
<dbReference type="Pfam" id="PF04002">
    <property type="entry name" value="RadC"/>
    <property type="match status" value="1"/>
</dbReference>
<keyword evidence="5" id="KW-0862">Zinc</keyword>
<feature type="domain" description="MPN" evidence="8">
    <location>
        <begin position="94"/>
        <end position="216"/>
    </location>
</feature>
<dbReference type="NCBIfam" id="TIGR00608">
    <property type="entry name" value="radc"/>
    <property type="match status" value="1"/>
</dbReference>
<dbReference type="Gene3D" id="1.10.150.20">
    <property type="entry name" value="5' to 3' exonuclease, C-terminal subdomain"/>
    <property type="match status" value="1"/>
</dbReference>
<dbReference type="InterPro" id="IPR010994">
    <property type="entry name" value="RuvA_2-like"/>
</dbReference>
<organism evidence="9 10">
    <name type="scientific">Exiguobacterium mexicanum</name>
    <dbReference type="NCBI Taxonomy" id="340146"/>
    <lineage>
        <taxon>Bacteria</taxon>
        <taxon>Bacillati</taxon>
        <taxon>Bacillota</taxon>
        <taxon>Bacilli</taxon>
        <taxon>Bacillales</taxon>
        <taxon>Bacillales Family XII. Incertae Sedis</taxon>
        <taxon>Exiguobacterium</taxon>
    </lineage>
</organism>
<evidence type="ECO:0000313" key="10">
    <source>
        <dbReference type="Proteomes" id="UP001230807"/>
    </source>
</evidence>
<keyword evidence="3" id="KW-0479">Metal-binding</keyword>
<keyword evidence="10" id="KW-1185">Reference proteome</keyword>
<evidence type="ECO:0000256" key="7">
    <source>
        <dbReference type="RuleBase" id="RU003797"/>
    </source>
</evidence>
<evidence type="ECO:0000256" key="6">
    <source>
        <dbReference type="ARBA" id="ARBA00023049"/>
    </source>
</evidence>
<gene>
    <name evidence="9" type="primary">radC</name>
    <name evidence="9" type="ORF">QR695_01205</name>
</gene>
<dbReference type="Gene3D" id="3.40.140.10">
    <property type="entry name" value="Cytidine Deaminase, domain 2"/>
    <property type="match status" value="1"/>
</dbReference>
<dbReference type="PANTHER" id="PTHR30471">
    <property type="entry name" value="DNA REPAIR PROTEIN RADC"/>
    <property type="match status" value="1"/>
</dbReference>
<dbReference type="RefSeq" id="WP_286038149.1">
    <property type="nucleotide sequence ID" value="NZ_JASWER010000001.1"/>
</dbReference>
<keyword evidence="4" id="KW-0378">Hydrolase</keyword>
<dbReference type="InterPro" id="IPR020891">
    <property type="entry name" value="UPF0758_CS"/>
</dbReference>
<dbReference type="CDD" id="cd08071">
    <property type="entry name" value="MPN_DUF2466"/>
    <property type="match status" value="1"/>
</dbReference>
<keyword evidence="2" id="KW-0645">Protease</keyword>
<evidence type="ECO:0000256" key="5">
    <source>
        <dbReference type="ARBA" id="ARBA00022833"/>
    </source>
</evidence>
<proteinExistence type="inferred from homology"/>
<evidence type="ECO:0000256" key="3">
    <source>
        <dbReference type="ARBA" id="ARBA00022723"/>
    </source>
</evidence>
<dbReference type="InterPro" id="IPR001405">
    <property type="entry name" value="UPF0758"/>
</dbReference>
<comment type="caution">
    <text evidence="9">The sequence shown here is derived from an EMBL/GenBank/DDBJ whole genome shotgun (WGS) entry which is preliminary data.</text>
</comment>
<dbReference type="Proteomes" id="UP001230807">
    <property type="component" value="Unassembled WGS sequence"/>
</dbReference>
<dbReference type="EMBL" id="JASWER010000001">
    <property type="protein sequence ID" value="MDL5375616.1"/>
    <property type="molecule type" value="Genomic_DNA"/>
</dbReference>
<evidence type="ECO:0000256" key="1">
    <source>
        <dbReference type="ARBA" id="ARBA00010243"/>
    </source>
</evidence>
<dbReference type="SUPFAM" id="SSF47781">
    <property type="entry name" value="RuvA domain 2-like"/>
    <property type="match status" value="1"/>
</dbReference>
<dbReference type="PROSITE" id="PS01302">
    <property type="entry name" value="UPF0758"/>
    <property type="match status" value="1"/>
</dbReference>
<evidence type="ECO:0000259" key="8">
    <source>
        <dbReference type="PROSITE" id="PS50249"/>
    </source>
</evidence>
<reference evidence="9 10" key="1">
    <citation type="submission" date="2023-06" db="EMBL/GenBank/DDBJ databases">
        <title>Influencing factors and mechanism of Cr(VI) reduction by facultative anaerobic Exiguobacterium sp. PY14.</title>
        <authorList>
            <person name="Zou L."/>
        </authorList>
    </citation>
    <scope>NUCLEOTIDE SEQUENCE [LARGE SCALE GENOMIC DNA]</scope>
    <source>
        <strain evidence="9 10">PY14</strain>
    </source>
</reference>
<sequence>MIEAKVGEGMTMVLDRSVESAIARLLQIGGRGGDPHETARRLSDVYPTLRALSQATVSDLCQIEGMTKKKAEQLLAAFTIGLRYVEEPKVETPTIRSPQDAYELLRDELRLLNQEHFICLYLNTKNQLIARKTLFVGGLNSSIVHPRDVFREALKLSAACFIAVHNHPSGDATPSREDIEVSERLVEAGHIVGIACLDHVIIGEDHYVSMKQRGYMNG</sequence>
<dbReference type="InterPro" id="IPR025657">
    <property type="entry name" value="RadC_JAB"/>
</dbReference>
<evidence type="ECO:0000256" key="2">
    <source>
        <dbReference type="ARBA" id="ARBA00022670"/>
    </source>
</evidence>
<keyword evidence="6" id="KW-0482">Metalloprotease</keyword>
<dbReference type="NCBIfam" id="NF000642">
    <property type="entry name" value="PRK00024.1"/>
    <property type="match status" value="1"/>
</dbReference>
<dbReference type="SUPFAM" id="SSF102712">
    <property type="entry name" value="JAB1/MPN domain"/>
    <property type="match status" value="1"/>
</dbReference>
<evidence type="ECO:0000256" key="4">
    <source>
        <dbReference type="ARBA" id="ARBA00022801"/>
    </source>
</evidence>
<accession>A0ABT7MLG6</accession>